<dbReference type="STRING" id="656916.A0A2G7G819"/>
<keyword evidence="2" id="KW-0274">FAD</keyword>
<dbReference type="GO" id="GO:0071949">
    <property type="term" value="F:FAD binding"/>
    <property type="evidence" value="ECO:0007669"/>
    <property type="project" value="InterPro"/>
</dbReference>
<sequence>MTISNETPVLVVGSGPAGLIAALQLATNGVRCMLVERNLKTTQWPKMDITNCRSLELLRRLGVADGLRGVGVPGQYSFDVLFSTGLGEGQVVAKWDLASPDEWRQRIRDNNDGSMPREPYQRCSQAIFEAWLKPRIQGNPLIDSHYGMKFETLTEHDGYVESELIDREGATHVVRSHYVIACDGAGSRVRRSVGIQLDGGPVPGAMWLIHFKSRDLSRLQSQGQFWHIFFTSGHALIAQDEVDTWTLHTPIQVGASVDHLDPREAIYQGLGGEGPPFPIQVDEILVTSVWRPMICLAEKYASAGMRVFLAGDSAHQNIPTGGYGMNTAVGDSFDIGWKISAVLHGYAGPLLLASYEQERRPVGARNIERSGVHFEVHSTYVQWSRDAPGVITSSTPEGVDLRERVAQLLRERDGENRDLGIELGYRYSPSPVVVAPQNDGDEPKWTERTFVPSTWPGSRVPHVFLQDGKTSSFDILGTGPEFTLVDFTANAAFIEVFEPVFQARGVPYKVAHLPDQTHVRTIWQRDAVLVRPDDHVAWRASDSIPAFSVKVDEVLDIALGIGSQGLAKTLAGSAGTKQHFTSTVGVVPVEHVQGLGEFQR</sequence>
<gene>
    <name evidence="5" type="ORF">AARAC_008399</name>
</gene>
<dbReference type="InterPro" id="IPR002938">
    <property type="entry name" value="FAD-bd"/>
</dbReference>
<evidence type="ECO:0000256" key="3">
    <source>
        <dbReference type="ARBA" id="ARBA00023002"/>
    </source>
</evidence>
<dbReference type="Proteomes" id="UP000231358">
    <property type="component" value="Unassembled WGS sequence"/>
</dbReference>
<dbReference type="Gene3D" id="3.40.30.120">
    <property type="match status" value="1"/>
</dbReference>
<dbReference type="InterPro" id="IPR036188">
    <property type="entry name" value="FAD/NAD-bd_sf"/>
</dbReference>
<evidence type="ECO:0000256" key="1">
    <source>
        <dbReference type="ARBA" id="ARBA00022630"/>
    </source>
</evidence>
<comment type="caution">
    <text evidence="5">The sequence shown here is derived from an EMBL/GenBank/DDBJ whole genome shotgun (WGS) entry which is preliminary data.</text>
</comment>
<dbReference type="PRINTS" id="PR00420">
    <property type="entry name" value="RNGMNOXGNASE"/>
</dbReference>
<evidence type="ECO:0000313" key="6">
    <source>
        <dbReference type="Proteomes" id="UP000231358"/>
    </source>
</evidence>
<proteinExistence type="predicted"/>
<dbReference type="SUPFAM" id="SSF51905">
    <property type="entry name" value="FAD/NAD(P)-binding domain"/>
    <property type="match status" value="1"/>
</dbReference>
<dbReference type="Pfam" id="PF21274">
    <property type="entry name" value="Rng_hyd_C"/>
    <property type="match status" value="1"/>
</dbReference>
<dbReference type="GO" id="GO:0016709">
    <property type="term" value="F:oxidoreductase activity, acting on paired donors, with incorporation or reduction of molecular oxygen, NAD(P)H as one donor, and incorporation of one atom of oxygen"/>
    <property type="evidence" value="ECO:0007669"/>
    <property type="project" value="UniProtKB-ARBA"/>
</dbReference>
<dbReference type="Gene3D" id="3.50.50.60">
    <property type="entry name" value="FAD/NAD(P)-binding domain"/>
    <property type="match status" value="1"/>
</dbReference>
<name>A0A2G7G819_9EURO</name>
<reference evidence="5 6" key="1">
    <citation type="submission" date="2017-05" db="EMBL/GenBank/DDBJ databases">
        <title>Genome sequence for an aflatoxigenic pathogen of Argentinian peanut, Aspergillus arachidicola.</title>
        <authorList>
            <person name="Moore G."/>
            <person name="Beltz S.B."/>
            <person name="Mack B.M."/>
        </authorList>
    </citation>
    <scope>NUCLEOTIDE SEQUENCE [LARGE SCALE GENOMIC DNA]</scope>
    <source>
        <strain evidence="5 6">CBS 117610</strain>
    </source>
</reference>
<keyword evidence="1" id="KW-0285">Flavoprotein</keyword>
<protein>
    <recommendedName>
        <fullName evidence="4">FAD-binding domain-containing protein</fullName>
    </recommendedName>
</protein>
<dbReference type="InterPro" id="IPR050641">
    <property type="entry name" value="RIFMO-like"/>
</dbReference>
<dbReference type="PANTHER" id="PTHR43004:SF21">
    <property type="entry name" value="FAD-BINDING DOMAIN-CONTAINING PROTEIN-RELATED"/>
    <property type="match status" value="1"/>
</dbReference>
<dbReference type="Pfam" id="PF01494">
    <property type="entry name" value="FAD_binding_3"/>
    <property type="match status" value="1"/>
</dbReference>
<keyword evidence="6" id="KW-1185">Reference proteome</keyword>
<evidence type="ECO:0000313" key="5">
    <source>
        <dbReference type="EMBL" id="PIG88983.1"/>
    </source>
</evidence>
<accession>A0A2G7G819</accession>
<dbReference type="AlphaFoldDB" id="A0A2G7G819"/>
<evidence type="ECO:0000256" key="2">
    <source>
        <dbReference type="ARBA" id="ARBA00022827"/>
    </source>
</evidence>
<keyword evidence="3" id="KW-0560">Oxidoreductase</keyword>
<dbReference type="PANTHER" id="PTHR43004">
    <property type="entry name" value="TRK SYSTEM POTASSIUM UPTAKE PROTEIN"/>
    <property type="match status" value="1"/>
</dbReference>
<feature type="domain" description="FAD-binding" evidence="4">
    <location>
        <begin position="6"/>
        <end position="370"/>
    </location>
</feature>
<evidence type="ECO:0000259" key="4">
    <source>
        <dbReference type="Pfam" id="PF01494"/>
    </source>
</evidence>
<dbReference type="EMBL" id="NEXV01000082">
    <property type="protein sequence ID" value="PIG88983.1"/>
    <property type="molecule type" value="Genomic_DNA"/>
</dbReference>
<dbReference type="Gene3D" id="3.30.9.10">
    <property type="entry name" value="D-Amino Acid Oxidase, subunit A, domain 2"/>
    <property type="match status" value="1"/>
</dbReference>
<organism evidence="5 6">
    <name type="scientific">Aspergillus arachidicola</name>
    <dbReference type="NCBI Taxonomy" id="656916"/>
    <lineage>
        <taxon>Eukaryota</taxon>
        <taxon>Fungi</taxon>
        <taxon>Dikarya</taxon>
        <taxon>Ascomycota</taxon>
        <taxon>Pezizomycotina</taxon>
        <taxon>Eurotiomycetes</taxon>
        <taxon>Eurotiomycetidae</taxon>
        <taxon>Eurotiales</taxon>
        <taxon>Aspergillaceae</taxon>
        <taxon>Aspergillus</taxon>
        <taxon>Aspergillus subgen. Circumdati</taxon>
    </lineage>
</organism>